<feature type="active site" description="Nucleophile" evidence="1">
    <location>
        <position position="10"/>
    </location>
</feature>
<sequence length="75" mass="7798">MTIQILGGGCAKCKKLEESAAAAVAELGIDAEIVKVTDMDEIMDMGVMVTPALAVDGDVKTTGKVLTPAEVKEYL</sequence>
<evidence type="ECO:0000259" key="3">
    <source>
        <dbReference type="Pfam" id="PF13192"/>
    </source>
</evidence>
<dbReference type="Pfam" id="PF13192">
    <property type="entry name" value="Thioredoxin_3"/>
    <property type="match status" value="1"/>
</dbReference>
<dbReference type="NCBIfam" id="TIGR00412">
    <property type="entry name" value="redox_disulf_2"/>
    <property type="match status" value="1"/>
</dbReference>
<feature type="disulfide bond" description="Redox-active" evidence="2">
    <location>
        <begin position="10"/>
        <end position="13"/>
    </location>
</feature>
<feature type="domain" description="Thioredoxin-like fold" evidence="3">
    <location>
        <begin position="1"/>
        <end position="75"/>
    </location>
</feature>
<dbReference type="InterPro" id="IPR012336">
    <property type="entry name" value="Thioredoxin-like_fold"/>
</dbReference>
<dbReference type="AlphaFoldDB" id="A0AAJ1IDZ2"/>
<keyword evidence="2" id="KW-1015">Disulfide bond</keyword>
<evidence type="ECO:0000256" key="2">
    <source>
        <dbReference type="PIRSR" id="PIRSR037031-51"/>
    </source>
</evidence>
<dbReference type="InterPro" id="IPR036249">
    <property type="entry name" value="Thioredoxin-like_sf"/>
</dbReference>
<dbReference type="EMBL" id="JAQQAL010000028">
    <property type="protein sequence ID" value="MDC7227545.1"/>
    <property type="molecule type" value="Genomic_DNA"/>
</dbReference>
<dbReference type="PANTHER" id="PTHR36450">
    <property type="entry name" value="THIOREDOXIN"/>
    <property type="match status" value="1"/>
</dbReference>
<gene>
    <name evidence="4" type="ORF">PQJ61_12340</name>
</gene>
<name>A0AAJ1IDZ2_9SPIO</name>
<feature type="active site" description="Nucleophile" evidence="1">
    <location>
        <position position="13"/>
    </location>
</feature>
<protein>
    <submittedName>
        <fullName evidence="4">Thioredoxin family protein</fullName>
    </submittedName>
</protein>
<evidence type="ECO:0000256" key="1">
    <source>
        <dbReference type="PIRSR" id="PIRSR037031-50"/>
    </source>
</evidence>
<keyword evidence="2" id="KW-0676">Redox-active center</keyword>
<comment type="caution">
    <text evidence="4">The sequence shown here is derived from an EMBL/GenBank/DDBJ whole genome shotgun (WGS) entry which is preliminary data.</text>
</comment>
<dbReference type="Gene3D" id="3.40.30.10">
    <property type="entry name" value="Glutaredoxin"/>
    <property type="match status" value="1"/>
</dbReference>
<dbReference type="PANTHER" id="PTHR36450:SF1">
    <property type="entry name" value="THIOREDOXIN"/>
    <property type="match status" value="1"/>
</dbReference>
<organism evidence="4 5">
    <name type="scientific">Candidatus Thalassospirochaeta sargassi</name>
    <dbReference type="NCBI Taxonomy" id="3119039"/>
    <lineage>
        <taxon>Bacteria</taxon>
        <taxon>Pseudomonadati</taxon>
        <taxon>Spirochaetota</taxon>
        <taxon>Spirochaetia</taxon>
        <taxon>Spirochaetales</taxon>
        <taxon>Spirochaetaceae</taxon>
        <taxon>Candidatus Thalassospirochaeta</taxon>
    </lineage>
</organism>
<dbReference type="Proteomes" id="UP001221217">
    <property type="component" value="Unassembled WGS sequence"/>
</dbReference>
<reference evidence="4 5" key="1">
    <citation type="submission" date="2022-12" db="EMBL/GenBank/DDBJ databases">
        <title>Metagenome assembled genome from gulf of manar.</title>
        <authorList>
            <person name="Kohli P."/>
            <person name="Pk S."/>
            <person name="Venkata Ramana C."/>
            <person name="Sasikala C."/>
        </authorList>
    </citation>
    <scope>NUCLEOTIDE SEQUENCE [LARGE SCALE GENOMIC DNA]</scope>
    <source>
        <strain evidence="4">JB008</strain>
    </source>
</reference>
<dbReference type="SUPFAM" id="SSF52833">
    <property type="entry name" value="Thioredoxin-like"/>
    <property type="match status" value="1"/>
</dbReference>
<evidence type="ECO:0000313" key="4">
    <source>
        <dbReference type="EMBL" id="MDC7227545.1"/>
    </source>
</evidence>
<dbReference type="PIRSF" id="PIRSF037031">
    <property type="entry name" value="Redox_disulphide_2"/>
    <property type="match status" value="1"/>
</dbReference>
<dbReference type="InterPro" id="IPR005243">
    <property type="entry name" value="THIRX-like_proc"/>
</dbReference>
<proteinExistence type="predicted"/>
<evidence type="ECO:0000313" key="5">
    <source>
        <dbReference type="Proteomes" id="UP001221217"/>
    </source>
</evidence>
<accession>A0AAJ1IDZ2</accession>